<proteinExistence type="predicted"/>
<feature type="region of interest" description="Disordered" evidence="1">
    <location>
        <begin position="1"/>
        <end position="55"/>
    </location>
</feature>
<feature type="compositionally biased region" description="Basic residues" evidence="1">
    <location>
        <begin position="1"/>
        <end position="14"/>
    </location>
</feature>
<evidence type="ECO:0000313" key="3">
    <source>
        <dbReference type="Proteomes" id="UP000541558"/>
    </source>
</evidence>
<organism evidence="2 3">
    <name type="scientific">Ephemerocybe angulata</name>
    <dbReference type="NCBI Taxonomy" id="980116"/>
    <lineage>
        <taxon>Eukaryota</taxon>
        <taxon>Fungi</taxon>
        <taxon>Dikarya</taxon>
        <taxon>Basidiomycota</taxon>
        <taxon>Agaricomycotina</taxon>
        <taxon>Agaricomycetes</taxon>
        <taxon>Agaricomycetidae</taxon>
        <taxon>Agaricales</taxon>
        <taxon>Agaricineae</taxon>
        <taxon>Psathyrellaceae</taxon>
        <taxon>Ephemerocybe</taxon>
    </lineage>
</organism>
<dbReference type="EMBL" id="JAACJK010000170">
    <property type="protein sequence ID" value="KAF5320308.1"/>
    <property type="molecule type" value="Genomic_DNA"/>
</dbReference>
<dbReference type="AlphaFoldDB" id="A0A8H5F1W9"/>
<gene>
    <name evidence="2" type="ORF">D9611_011396</name>
</gene>
<protein>
    <submittedName>
        <fullName evidence="2">Uncharacterized protein</fullName>
    </submittedName>
</protein>
<evidence type="ECO:0000256" key="1">
    <source>
        <dbReference type="SAM" id="MobiDB-lite"/>
    </source>
</evidence>
<accession>A0A8H5F1W9</accession>
<dbReference type="Proteomes" id="UP000541558">
    <property type="component" value="Unassembled WGS sequence"/>
</dbReference>
<keyword evidence="3" id="KW-1185">Reference proteome</keyword>
<reference evidence="2 3" key="1">
    <citation type="journal article" date="2020" name="ISME J.">
        <title>Uncovering the hidden diversity of litter-decomposition mechanisms in mushroom-forming fungi.</title>
        <authorList>
            <person name="Floudas D."/>
            <person name="Bentzer J."/>
            <person name="Ahren D."/>
            <person name="Johansson T."/>
            <person name="Persson P."/>
            <person name="Tunlid A."/>
        </authorList>
    </citation>
    <scope>NUCLEOTIDE SEQUENCE [LARGE SCALE GENOMIC DNA]</scope>
    <source>
        <strain evidence="2 3">CBS 175.51</strain>
    </source>
</reference>
<feature type="compositionally biased region" description="Basic and acidic residues" evidence="1">
    <location>
        <begin position="28"/>
        <end position="55"/>
    </location>
</feature>
<sequence length="80" mass="9240">MHRRPISRTSKNPKIHPTVLQPAGTRNRPPELREEDRMRGIGVDTRHDSRNSENCKTHRAILKTHSRALRILTAHPHQLG</sequence>
<name>A0A8H5F1W9_9AGAR</name>
<evidence type="ECO:0000313" key="2">
    <source>
        <dbReference type="EMBL" id="KAF5320308.1"/>
    </source>
</evidence>
<comment type="caution">
    <text evidence="2">The sequence shown here is derived from an EMBL/GenBank/DDBJ whole genome shotgun (WGS) entry which is preliminary data.</text>
</comment>